<sequence>MSIEQHKQTMIQAKERNARLVGLTSDSKVSVWGNMLYIFAYCAEVISQMFTQHRTEMDNKIANQKTHRLAWIRDLYLNFQYGFDLMAESDQFDNGSATDEEIESSKIIKYCAVNESSTQREVIIKIATETNDELSPIDSDKMEAILAYTKEVKGTGVPYRIINYLPDLLKLNIRIFRDALVLDGNGMNRQTGEKSVEIALREFMKELPFDGELRLQDLANKLEKVPGVNLVEIDLAQSSWIDAQNGTYGAFETIDVRKIPASGYFKIVDFKGIRYVV</sequence>
<name>F0P2T8_WEEVC</name>
<gene>
    <name evidence="1" type="ordered locus">Weevi_0102</name>
</gene>
<dbReference type="RefSeq" id="WP_013597220.1">
    <property type="nucleotide sequence ID" value="NC_015144.1"/>
</dbReference>
<dbReference type="eggNOG" id="ENOG502ZBHM">
    <property type="taxonomic scope" value="Bacteria"/>
</dbReference>
<keyword evidence="2" id="KW-1185">Reference proteome</keyword>
<proteinExistence type="predicted"/>
<dbReference type="HOGENOM" id="CLU_992838_0_0_10"/>
<dbReference type="EMBL" id="CP002455">
    <property type="protein sequence ID" value="ADX66828.1"/>
    <property type="molecule type" value="Genomic_DNA"/>
</dbReference>
<accession>F0P2T8</accession>
<dbReference type="OrthoDB" id="1053324at2"/>
<evidence type="ECO:0000313" key="1">
    <source>
        <dbReference type="EMBL" id="ADX66828.1"/>
    </source>
</evidence>
<evidence type="ECO:0000313" key="2">
    <source>
        <dbReference type="Proteomes" id="UP000008641"/>
    </source>
</evidence>
<reference evidence="1 2" key="1">
    <citation type="journal article" date="2011" name="Stand. Genomic Sci.">
        <title>Complete genome sequence of Weeksella virosa type strain (9751).</title>
        <authorList>
            <person name="Lang E."/>
            <person name="Teshima H."/>
            <person name="Lucas S."/>
            <person name="Lapidus A."/>
            <person name="Hammon N."/>
            <person name="Deshpande S."/>
            <person name="Nolan M."/>
            <person name="Cheng J.F."/>
            <person name="Pitluck S."/>
            <person name="Liolios K."/>
            <person name="Pagani I."/>
            <person name="Mikhailova N."/>
            <person name="Ivanova N."/>
            <person name="Mavromatis K."/>
            <person name="Pati A."/>
            <person name="Tapia R."/>
            <person name="Han C."/>
            <person name="Goodwin L."/>
            <person name="Chen A."/>
            <person name="Palaniappan K."/>
            <person name="Land M."/>
            <person name="Hauser L."/>
            <person name="Chang Y.J."/>
            <person name="Jeffries C.D."/>
            <person name="Brambilla E.M."/>
            <person name="Kopitz M."/>
            <person name="Rohde M."/>
            <person name="Goker M."/>
            <person name="Tindall B.J."/>
            <person name="Detter J.C."/>
            <person name="Woyke T."/>
            <person name="Bristow J."/>
            <person name="Eisen J.A."/>
            <person name="Markowitz V."/>
            <person name="Hugenholtz P."/>
            <person name="Klenk H.P."/>
            <person name="Kyrpides N.C."/>
        </authorList>
    </citation>
    <scope>NUCLEOTIDE SEQUENCE [LARGE SCALE GENOMIC DNA]</scope>
    <source>
        <strain evidence="2">ATCC 43766 / DSM 16922 / JCM 21250 / NBRC 16016 / NCTC 11634 / CL345/78</strain>
    </source>
</reference>
<organism evidence="1 2">
    <name type="scientific">Weeksella virosa (strain ATCC 43766 / DSM 16922 / JCM 21250 / CCUG 30538 / CDC 9751 / IAM 14551 / NBRC 16016 / NCTC 11634 / CL345/78)</name>
    <dbReference type="NCBI Taxonomy" id="865938"/>
    <lineage>
        <taxon>Bacteria</taxon>
        <taxon>Pseudomonadati</taxon>
        <taxon>Bacteroidota</taxon>
        <taxon>Flavobacteriia</taxon>
        <taxon>Flavobacteriales</taxon>
        <taxon>Weeksellaceae</taxon>
        <taxon>Weeksella</taxon>
    </lineage>
</organism>
<evidence type="ECO:0008006" key="3">
    <source>
        <dbReference type="Google" id="ProtNLM"/>
    </source>
</evidence>
<protein>
    <recommendedName>
        <fullName evidence="3">Nucleotidyltransferase</fullName>
    </recommendedName>
</protein>
<dbReference type="Proteomes" id="UP000008641">
    <property type="component" value="Chromosome"/>
</dbReference>
<dbReference type="AlphaFoldDB" id="F0P2T8"/>
<reference evidence="2" key="2">
    <citation type="journal article" date="2011" name="Stand. Genomic Sci.">
        <title>Complete genome sequence of Weeksella virosa type strain (9751T).</title>
        <authorList>
            <person name="Lang E."/>
            <person name="Teshima H."/>
            <person name="Lucas S."/>
            <person name="Lapidus A."/>
            <person name="Hammon N."/>
            <person name="Deshpande S."/>
            <person name="Nolan M."/>
            <person name="Cheng J."/>
            <person name="Pitluck S."/>
            <person name="Liolios K."/>
            <person name="Pagani I."/>
            <person name="Mikhailova N."/>
            <person name="Ivanova N."/>
            <person name="Mavromatis K."/>
            <person name="Pati A."/>
            <person name="Tapia R."/>
            <person name="Han C."/>
            <person name="Goodwin L."/>
            <person name="Chen A."/>
            <person name="Palaniappan K."/>
            <person name="Land M."/>
            <person name="Hauser L."/>
            <person name="Chang Y."/>
            <person name="Jeffries C."/>
            <person name="Brambilla E."/>
            <person name="Kopitz M."/>
            <person name="Rohde M."/>
            <person name="Goker M."/>
            <person name="Tindall B."/>
            <person name="Detter J."/>
            <person name="Woyke T."/>
            <person name="Bristow J."/>
            <person name="Eisen J."/>
            <person name="Markowitz V."/>
            <person name="Hugenholtz P."/>
            <person name="Klenk H."/>
            <person name="Kyrpides N."/>
        </authorList>
    </citation>
    <scope>NUCLEOTIDE SEQUENCE [LARGE SCALE GENOMIC DNA]</scope>
    <source>
        <strain evidence="2">ATCC 43766 / DSM 16922 / JCM 21250 / NBRC 16016 / NCTC 11634 / CL345/78</strain>
    </source>
</reference>
<dbReference type="KEGG" id="wvi:Weevi_0102"/>
<dbReference type="STRING" id="865938.Weevi_0102"/>